<evidence type="ECO:0000313" key="9">
    <source>
        <dbReference type="Proteomes" id="UP000294229"/>
    </source>
</evidence>
<name>A0A0F5ETB0_AVIPA</name>
<dbReference type="PIRSF" id="PIRSF026343">
    <property type="entry name" value="NlpB"/>
    <property type="match status" value="1"/>
</dbReference>
<dbReference type="Proteomes" id="UP000254465">
    <property type="component" value="Unassembled WGS sequence"/>
</dbReference>
<proteinExistence type="inferred from homology"/>
<keyword evidence="4 7" id="KW-0449">Lipoprotein</keyword>
<dbReference type="Gene3D" id="3.30.530.50">
    <property type="match status" value="1"/>
</dbReference>
<dbReference type="GeneID" id="66255253"/>
<dbReference type="KEGG" id="apag:EIA51_08470"/>
<dbReference type="EMBL" id="UGHK01000002">
    <property type="protein sequence ID" value="STO72397.1"/>
    <property type="molecule type" value="Genomic_DNA"/>
</dbReference>
<dbReference type="Proteomes" id="UP000294229">
    <property type="component" value="Unassembled WGS sequence"/>
</dbReference>
<dbReference type="GO" id="GO:0051205">
    <property type="term" value="P:protein insertion into membrane"/>
    <property type="evidence" value="ECO:0007669"/>
    <property type="project" value="UniProtKB-UniRule"/>
</dbReference>
<reference evidence="6 9" key="2">
    <citation type="submission" date="2018-11" db="EMBL/GenBank/DDBJ databases">
        <title>Sequencing Av. paragallinarum serogroups.</title>
        <authorList>
            <person name="Hellmuth J.E."/>
            <person name="Boucher C.E."/>
            <person name="Cason E.D."/>
        </authorList>
    </citation>
    <scope>NUCLEOTIDE SEQUENCE [LARGE SCALE GENOMIC DNA]</scope>
    <source>
        <strain evidence="6 9">SA-3</strain>
    </source>
</reference>
<evidence type="ECO:0000313" key="8">
    <source>
        <dbReference type="Proteomes" id="UP000254465"/>
    </source>
</evidence>
<dbReference type="Gene3D" id="3.30.310.170">
    <property type="entry name" value="Outer membrane protein assembly factor BamC"/>
    <property type="match status" value="1"/>
</dbReference>
<keyword evidence="3 4" id="KW-0998">Cell outer membrane</keyword>
<comment type="function">
    <text evidence="4">Part of the outer membrane protein assembly complex, which is involved in assembly and insertion of beta-barrel proteins into the outer membrane.</text>
</comment>
<evidence type="ECO:0000256" key="5">
    <source>
        <dbReference type="SAM" id="SignalP"/>
    </source>
</evidence>
<evidence type="ECO:0000313" key="7">
    <source>
        <dbReference type="EMBL" id="STO72397.1"/>
    </source>
</evidence>
<dbReference type="RefSeq" id="WP_017807019.1">
    <property type="nucleotide sequence ID" value="NZ_CP034110.1"/>
</dbReference>
<dbReference type="InterPro" id="IPR042268">
    <property type="entry name" value="BamC_C"/>
</dbReference>
<dbReference type="GO" id="GO:0043165">
    <property type="term" value="P:Gram-negative-bacterium-type cell outer membrane assembly"/>
    <property type="evidence" value="ECO:0007669"/>
    <property type="project" value="UniProtKB-UniRule"/>
</dbReference>
<sequence>MKKWLLCTPILMVLTACSTSNESKQQANDNFEKYAEQQVFFSPLASGGVNLPKQDSTYALPNFKKQAYEIVDIRPPSMPMALIHHSVAQFDGEHSLIVYPVSKEAIYNLNQVARLLKEQGISFQSASNRIETDWTLTGRADDIGDLQIRYLIEQVQYQGASALVVSILQMKQDNIIFTPTVAQKQRYTSDRLNQLIGELNAAYRKQQSELNSTAVTPIQTQLTTDINGRAALALNAPFNQAWQRLRGALNQVGFETTSENPGRGYRELKYSPLEKTEWARFGVASPELEKGEYAMQLSDLGRQSAVVISDEDGNALSGNQAQSIYQALQAILAK</sequence>
<gene>
    <name evidence="4 6" type="primary">bamC</name>
    <name evidence="6" type="ORF">EIG79_00285</name>
    <name evidence="7" type="ORF">NCTC11296_02322</name>
</gene>
<comment type="similarity">
    <text evidence="4">Belongs to the BamC family.</text>
</comment>
<accession>A0A0F5ETB0</accession>
<reference evidence="7 8" key="1">
    <citation type="submission" date="2018-06" db="EMBL/GenBank/DDBJ databases">
        <authorList>
            <consortium name="Pathogen Informatics"/>
            <person name="Doyle S."/>
        </authorList>
    </citation>
    <scope>NUCLEOTIDE SEQUENCE [LARGE SCALE GENOMIC DNA]</scope>
    <source>
        <strain evidence="7 8">NCTC11296</strain>
    </source>
</reference>
<dbReference type="HAMAP" id="MF_00924">
    <property type="entry name" value="OM_assembly_BamC"/>
    <property type="match status" value="1"/>
</dbReference>
<dbReference type="GO" id="GO:0009279">
    <property type="term" value="C:cell outer membrane"/>
    <property type="evidence" value="ECO:0007669"/>
    <property type="project" value="UniProtKB-SubCell"/>
</dbReference>
<dbReference type="PROSITE" id="PS51257">
    <property type="entry name" value="PROKAR_LIPOPROTEIN"/>
    <property type="match status" value="1"/>
</dbReference>
<dbReference type="Pfam" id="PF06804">
    <property type="entry name" value="Lipoprotein_18"/>
    <property type="match status" value="1"/>
</dbReference>
<feature type="signal peptide" evidence="5">
    <location>
        <begin position="1"/>
        <end position="18"/>
    </location>
</feature>
<dbReference type="EMBL" id="RQXS01000001">
    <property type="protein sequence ID" value="RZN61518.1"/>
    <property type="molecule type" value="Genomic_DNA"/>
</dbReference>
<evidence type="ECO:0000256" key="1">
    <source>
        <dbReference type="ARBA" id="ARBA00022729"/>
    </source>
</evidence>
<organism evidence="7 8">
    <name type="scientific">Avibacterium paragallinarum</name>
    <name type="common">Haemophilus gallinarum</name>
    <dbReference type="NCBI Taxonomy" id="728"/>
    <lineage>
        <taxon>Bacteria</taxon>
        <taxon>Pseudomonadati</taxon>
        <taxon>Pseudomonadota</taxon>
        <taxon>Gammaproteobacteria</taxon>
        <taxon>Pasteurellales</taxon>
        <taxon>Pasteurellaceae</taxon>
        <taxon>Avibacterium</taxon>
    </lineage>
</organism>
<feature type="chain" id="PRO_5041596926" description="Outer membrane protein assembly factor BamC" evidence="5">
    <location>
        <begin position="19"/>
        <end position="334"/>
    </location>
</feature>
<dbReference type="InterPro" id="IPR010653">
    <property type="entry name" value="NlpB/DapX"/>
</dbReference>
<evidence type="ECO:0000256" key="3">
    <source>
        <dbReference type="ARBA" id="ARBA00023237"/>
    </source>
</evidence>
<comment type="subcellular location">
    <subcellularLocation>
        <location evidence="4">Cell outer membrane</location>
        <topology evidence="4">Lipid-anchor</topology>
    </subcellularLocation>
</comment>
<dbReference type="AlphaFoldDB" id="A0A0F5ETB0"/>
<comment type="subunit">
    <text evidence="4">Part of the Bam complex.</text>
</comment>
<protein>
    <recommendedName>
        <fullName evidence="4">Outer membrane protein assembly factor BamC</fullName>
    </recommendedName>
</protein>
<dbReference type="InterPro" id="IPR014524">
    <property type="entry name" value="BamC"/>
</dbReference>
<keyword evidence="1 4" id="KW-0732">Signal</keyword>
<evidence type="ECO:0000256" key="4">
    <source>
        <dbReference type="HAMAP-Rule" id="MF_00924"/>
    </source>
</evidence>
<evidence type="ECO:0000256" key="2">
    <source>
        <dbReference type="ARBA" id="ARBA00023136"/>
    </source>
</evidence>
<keyword evidence="4" id="KW-0564">Palmitate</keyword>
<keyword evidence="2 4" id="KW-0472">Membrane</keyword>
<evidence type="ECO:0000313" key="6">
    <source>
        <dbReference type="EMBL" id="RZN61518.1"/>
    </source>
</evidence>